<protein>
    <submittedName>
        <fullName evidence="1">Fatty-acid amide hydrolase 2</fullName>
    </submittedName>
</protein>
<dbReference type="GO" id="GO:0012505">
    <property type="term" value="C:endomembrane system"/>
    <property type="evidence" value="ECO:0007669"/>
    <property type="project" value="TreeGrafter"/>
</dbReference>
<keyword evidence="1" id="KW-0378">Hydrolase</keyword>
<proteinExistence type="predicted"/>
<organism evidence="1 2">
    <name type="scientific">Nephila pilipes</name>
    <name type="common">Giant wood spider</name>
    <name type="synonym">Nephila maculata</name>
    <dbReference type="NCBI Taxonomy" id="299642"/>
    <lineage>
        <taxon>Eukaryota</taxon>
        <taxon>Metazoa</taxon>
        <taxon>Ecdysozoa</taxon>
        <taxon>Arthropoda</taxon>
        <taxon>Chelicerata</taxon>
        <taxon>Arachnida</taxon>
        <taxon>Araneae</taxon>
        <taxon>Araneomorphae</taxon>
        <taxon>Entelegynae</taxon>
        <taxon>Araneoidea</taxon>
        <taxon>Nephilidae</taxon>
        <taxon>Nephila</taxon>
    </lineage>
</organism>
<evidence type="ECO:0000313" key="2">
    <source>
        <dbReference type="Proteomes" id="UP000887013"/>
    </source>
</evidence>
<dbReference type="GO" id="GO:0016787">
    <property type="term" value="F:hydrolase activity"/>
    <property type="evidence" value="ECO:0007669"/>
    <property type="project" value="UniProtKB-KW"/>
</dbReference>
<name>A0A8X6UMA2_NEPPI</name>
<dbReference type="PANTHER" id="PTHR43372:SF4">
    <property type="entry name" value="FATTY-ACID AMIDE HYDROLASE 2"/>
    <property type="match status" value="1"/>
</dbReference>
<evidence type="ECO:0000313" key="1">
    <source>
        <dbReference type="EMBL" id="GFU28731.1"/>
    </source>
</evidence>
<feature type="non-terminal residue" evidence="1">
    <location>
        <position position="120"/>
    </location>
</feature>
<dbReference type="Proteomes" id="UP000887013">
    <property type="component" value="Unassembled WGS sequence"/>
</dbReference>
<gene>
    <name evidence="1" type="primary">NCL1_36853</name>
    <name evidence="1" type="ORF">NPIL_194661</name>
</gene>
<feature type="non-terminal residue" evidence="1">
    <location>
        <position position="1"/>
    </location>
</feature>
<reference evidence="1" key="1">
    <citation type="submission" date="2020-08" db="EMBL/GenBank/DDBJ databases">
        <title>Multicomponent nature underlies the extraordinary mechanical properties of spider dragline silk.</title>
        <authorList>
            <person name="Kono N."/>
            <person name="Nakamura H."/>
            <person name="Mori M."/>
            <person name="Yoshida Y."/>
            <person name="Ohtoshi R."/>
            <person name="Malay A.D."/>
            <person name="Moran D.A.P."/>
            <person name="Tomita M."/>
            <person name="Numata K."/>
            <person name="Arakawa K."/>
        </authorList>
    </citation>
    <scope>NUCLEOTIDE SEQUENCE</scope>
</reference>
<dbReference type="InterPro" id="IPR052739">
    <property type="entry name" value="FAAH2"/>
</dbReference>
<accession>A0A8X6UMA2</accession>
<comment type="caution">
    <text evidence="1">The sequence shown here is derived from an EMBL/GenBank/DDBJ whole genome shotgun (WGS) entry which is preliminary data.</text>
</comment>
<dbReference type="AlphaFoldDB" id="A0A8X6UMA2"/>
<keyword evidence="2" id="KW-1185">Reference proteome</keyword>
<dbReference type="EMBL" id="BMAW01129065">
    <property type="protein sequence ID" value="GFU28731.1"/>
    <property type="molecule type" value="Genomic_DNA"/>
</dbReference>
<dbReference type="OrthoDB" id="6428749at2759"/>
<sequence length="120" mass="13785">AAKYFEETFHIKATPLNITEMKEGFQMLWAKFAEVGCLPMEAGLAYGKKSINVWWELFKSTFRLSDHTLPLLLLSAVGLPKEDKNYYDTLENYKCLQKKFEDIFQGDAILLLPTHPEPAP</sequence>
<dbReference type="PANTHER" id="PTHR43372">
    <property type="entry name" value="FATTY-ACID AMIDE HYDROLASE"/>
    <property type="match status" value="1"/>
</dbReference>